<name>A0ABM3Q5V7_ACIJB</name>
<evidence type="ECO:0000313" key="2">
    <source>
        <dbReference type="RefSeq" id="XP_053079312.1"/>
    </source>
</evidence>
<accession>A0ABM3Q5V7</accession>
<dbReference type="Proteomes" id="UP001652583">
    <property type="component" value="Chromosome B2"/>
</dbReference>
<keyword evidence="1" id="KW-1185">Reference proteome</keyword>
<organism evidence="1 2">
    <name type="scientific">Acinonyx jubatus</name>
    <name type="common">Cheetah</name>
    <dbReference type="NCBI Taxonomy" id="32536"/>
    <lineage>
        <taxon>Eukaryota</taxon>
        <taxon>Metazoa</taxon>
        <taxon>Chordata</taxon>
        <taxon>Craniata</taxon>
        <taxon>Vertebrata</taxon>
        <taxon>Euteleostomi</taxon>
        <taxon>Mammalia</taxon>
        <taxon>Eutheria</taxon>
        <taxon>Laurasiatheria</taxon>
        <taxon>Carnivora</taxon>
        <taxon>Feliformia</taxon>
        <taxon>Felidae</taxon>
        <taxon>Felinae</taxon>
        <taxon>Acinonyx</taxon>
    </lineage>
</organism>
<protein>
    <submittedName>
        <fullName evidence="2">Uncharacterized protein LOC128315755</fullName>
    </submittedName>
</protein>
<dbReference type="GeneID" id="128315755"/>
<dbReference type="RefSeq" id="XP_053079312.1">
    <property type="nucleotide sequence ID" value="XM_053223337.1"/>
</dbReference>
<sequence length="303" mass="32358">MDLRYQYIEEKDMLLKRNLPFCLKFDTSGHLPVLGMGTETEKLGRRCAPPAASCRPTASFRSPEAQVAPLWHNGVTVRFGVQYVLPSQLLRGPKGDLGPGGLQHGARHAAAQGVVGHCARAALTVRDASLGAQSPGAERRLRIPADMRSGWIAVRDGFSRLGASASGVSDGIQGLGSALSLSLLAGPAVVLGRVSLGPFPEVVLGEKGWRDRLLMAASFSRKPPSGSVPLILLRMPGHPCCFSSAFVCRASSFWPEVYPGLPHAHSGRHLWKEAAAVGVLDVIPGSVERSGWCSLRPRCVFSR</sequence>
<gene>
    <name evidence="2" type="primary">LOC128315755</name>
</gene>
<evidence type="ECO:0000313" key="1">
    <source>
        <dbReference type="Proteomes" id="UP001652583"/>
    </source>
</evidence>
<proteinExistence type="predicted"/>
<reference evidence="2" key="1">
    <citation type="submission" date="2025-08" db="UniProtKB">
        <authorList>
            <consortium name="RefSeq"/>
        </authorList>
    </citation>
    <scope>IDENTIFICATION</scope>
    <source>
        <tissue evidence="2">Blood</tissue>
    </source>
</reference>